<evidence type="ECO:0000259" key="1">
    <source>
        <dbReference type="Pfam" id="PF08350"/>
    </source>
</evidence>
<dbReference type="InterPro" id="IPR057527">
    <property type="entry name" value="HVO_A0261-like_N"/>
</dbReference>
<keyword evidence="4" id="KW-1185">Reference proteome</keyword>
<comment type="caution">
    <text evidence="3">The sequence shown here is derived from an EMBL/GenBank/DDBJ whole genome shotgun (WGS) entry which is preliminary data.</text>
</comment>
<sequence length="271" mass="30309">MESLPKDLVAALQTRHDMLTTLCTNSHTKADLEDILDTSRSTVNRGIRTLQDVNLVTRNDGCWQATPLGHYIARTRTQYLDQLSTFEAAAPLFEQFDQGDLPPDEFFRGATVYRTETLTPSKVMAQFIDHATDGHTLRFATPSDVLGHTRELYDQLRERDGYDFELIVPKSLFEPAMEVFPEFTRSLVHDDATGFYQGEVPFSFAVWIVDDACAGVLMFTDYGIAGLLVSTTSQAVAWANDQYQSVKDNASEIFFRGESSAMTHTGSAISH</sequence>
<accession>A0A830GEQ6</accession>
<feature type="domain" description="HVO-A0261-like N-terminal" evidence="2">
    <location>
        <begin position="9"/>
        <end position="84"/>
    </location>
</feature>
<gene>
    <name evidence="3" type="ORF">GCM10009021_27030</name>
</gene>
<reference evidence="3 4" key="1">
    <citation type="journal article" date="2019" name="Int. J. Syst. Evol. Microbiol.">
        <title>The Global Catalogue of Microorganisms (GCM) 10K type strain sequencing project: providing services to taxonomists for standard genome sequencing and annotation.</title>
        <authorList>
            <consortium name="The Broad Institute Genomics Platform"/>
            <consortium name="The Broad Institute Genome Sequencing Center for Infectious Disease"/>
            <person name="Wu L."/>
            <person name="Ma J."/>
        </authorList>
    </citation>
    <scope>NUCLEOTIDE SEQUENCE [LARGE SCALE GENOMIC DNA]</scope>
    <source>
        <strain evidence="3 4">JCM 16331</strain>
    </source>
</reference>
<dbReference type="Pfam" id="PF08350">
    <property type="entry name" value="FilR1_middle"/>
    <property type="match status" value="1"/>
</dbReference>
<dbReference type="Proteomes" id="UP000608850">
    <property type="component" value="Unassembled WGS sequence"/>
</dbReference>
<evidence type="ECO:0000313" key="4">
    <source>
        <dbReference type="Proteomes" id="UP000608850"/>
    </source>
</evidence>
<dbReference type="InterPro" id="IPR013561">
    <property type="entry name" value="FilR1_middle_dom"/>
</dbReference>
<organism evidence="3 4">
    <name type="scientific">Halarchaeum nitratireducens</name>
    <dbReference type="NCBI Taxonomy" id="489913"/>
    <lineage>
        <taxon>Archaea</taxon>
        <taxon>Methanobacteriati</taxon>
        <taxon>Methanobacteriota</taxon>
        <taxon>Stenosarchaea group</taxon>
        <taxon>Halobacteria</taxon>
        <taxon>Halobacteriales</taxon>
        <taxon>Halobacteriaceae</taxon>
    </lineage>
</organism>
<evidence type="ECO:0000259" key="2">
    <source>
        <dbReference type="Pfam" id="PF25213"/>
    </source>
</evidence>
<dbReference type="SUPFAM" id="SSF46785">
    <property type="entry name" value="Winged helix' DNA-binding domain"/>
    <property type="match status" value="1"/>
</dbReference>
<name>A0A830GEQ6_9EURY</name>
<proteinExistence type="predicted"/>
<dbReference type="Pfam" id="PF25213">
    <property type="entry name" value="HVO_A0261_N"/>
    <property type="match status" value="1"/>
</dbReference>
<dbReference type="InterPro" id="IPR036390">
    <property type="entry name" value="WH_DNA-bd_sf"/>
</dbReference>
<dbReference type="EMBL" id="BMOQ01000008">
    <property type="protein sequence ID" value="GGN23981.1"/>
    <property type="molecule type" value="Genomic_DNA"/>
</dbReference>
<feature type="domain" description="Methanogenesis regulatory protein FilR1 middle" evidence="1">
    <location>
        <begin position="120"/>
        <end position="248"/>
    </location>
</feature>
<evidence type="ECO:0000313" key="3">
    <source>
        <dbReference type="EMBL" id="GGN23981.1"/>
    </source>
</evidence>
<dbReference type="AlphaFoldDB" id="A0A830GEQ6"/>
<protein>
    <submittedName>
        <fullName evidence="3">Uncharacterized protein</fullName>
    </submittedName>
</protein>